<dbReference type="GO" id="GO:0003697">
    <property type="term" value="F:single-stranded DNA binding"/>
    <property type="evidence" value="ECO:0007669"/>
    <property type="project" value="InterPro"/>
</dbReference>
<dbReference type="PANTHER" id="PTHR45900:SF1">
    <property type="entry name" value="MITOCHONDRIAL DNA REPAIR PROTEIN RECA HOMOLOG-RELATED"/>
    <property type="match status" value="1"/>
</dbReference>
<evidence type="ECO:0000256" key="3">
    <source>
        <dbReference type="ARBA" id="ARBA00022840"/>
    </source>
</evidence>
<dbReference type="PROSITE" id="PS50162">
    <property type="entry name" value="RECA_2"/>
    <property type="match status" value="1"/>
</dbReference>
<dbReference type="GO" id="GO:0140664">
    <property type="term" value="F:ATP-dependent DNA damage sensor activity"/>
    <property type="evidence" value="ECO:0007669"/>
    <property type="project" value="InterPro"/>
</dbReference>
<dbReference type="GO" id="GO:0006310">
    <property type="term" value="P:DNA recombination"/>
    <property type="evidence" value="ECO:0007669"/>
    <property type="project" value="UniProtKB-KW"/>
</dbReference>
<dbReference type="InterPro" id="IPR020588">
    <property type="entry name" value="RecA_ATP-bd"/>
</dbReference>
<proteinExistence type="inferred from homology"/>
<gene>
    <name evidence="6" type="ORF">R1080702_162</name>
</gene>
<name>A0A127KMH9_9CAUD</name>
<dbReference type="Proteomes" id="UP000203157">
    <property type="component" value="Segment"/>
</dbReference>
<dbReference type="GeneID" id="29122664"/>
<evidence type="ECO:0000259" key="5">
    <source>
        <dbReference type="PROSITE" id="PS50162"/>
    </source>
</evidence>
<dbReference type="PANTHER" id="PTHR45900">
    <property type="entry name" value="RECA"/>
    <property type="match status" value="1"/>
</dbReference>
<evidence type="ECO:0000313" key="7">
    <source>
        <dbReference type="Proteomes" id="UP000203157"/>
    </source>
</evidence>
<dbReference type="GO" id="GO:0005524">
    <property type="term" value="F:ATP binding"/>
    <property type="evidence" value="ECO:0007669"/>
    <property type="project" value="UniProtKB-KW"/>
</dbReference>
<dbReference type="Gene3D" id="3.40.50.300">
    <property type="entry name" value="P-loop containing nucleotide triphosphate hydrolases"/>
    <property type="match status" value="1"/>
</dbReference>
<accession>A0A127KMH9</accession>
<dbReference type="EMBL" id="KU594606">
    <property type="protein sequence ID" value="AMO43171.1"/>
    <property type="molecule type" value="Genomic_DNA"/>
</dbReference>
<reference evidence="6 7" key="1">
    <citation type="submission" date="2016-01" db="EMBL/GenBank/DDBJ databases">
        <title>The genomic content and context of auxiliary metabolic genes in marine cyanophages.</title>
        <authorList>
            <person name="Marston M.F."/>
            <person name="Martiny J.B.H."/>
            <person name="Crummett L.T."/>
        </authorList>
    </citation>
    <scope>NUCLEOTIDE SEQUENCE [LARGE SCALE GENOMIC DNA]</scope>
    <source>
        <strain evidence="6">RW_108_0702</strain>
    </source>
</reference>
<comment type="similarity">
    <text evidence="1">Belongs to the RecA family.</text>
</comment>
<dbReference type="RefSeq" id="YP_009301664.1">
    <property type="nucleotide sequence ID" value="NC_031235.1"/>
</dbReference>
<dbReference type="InterPro" id="IPR049428">
    <property type="entry name" value="RecA-like_N"/>
</dbReference>
<dbReference type="InterPro" id="IPR003593">
    <property type="entry name" value="AAA+_ATPase"/>
</dbReference>
<keyword evidence="3" id="KW-0067">ATP-binding</keyword>
<dbReference type="OrthoDB" id="4366at10239"/>
<dbReference type="SUPFAM" id="SSF52540">
    <property type="entry name" value="P-loop containing nucleoside triphosphate hydrolases"/>
    <property type="match status" value="1"/>
</dbReference>
<keyword evidence="2" id="KW-0547">Nucleotide-binding</keyword>
<keyword evidence="4" id="KW-0233">DNA recombination</keyword>
<keyword evidence="7" id="KW-1185">Reference proteome</keyword>
<dbReference type="SMART" id="SM00382">
    <property type="entry name" value="AAA"/>
    <property type="match status" value="1"/>
</dbReference>
<protein>
    <submittedName>
        <fullName evidence="6">Recombination protein</fullName>
    </submittedName>
</protein>
<evidence type="ECO:0000256" key="2">
    <source>
        <dbReference type="ARBA" id="ARBA00022741"/>
    </source>
</evidence>
<organism evidence="6 7">
    <name type="scientific">Cyanophage S-RIM32</name>
    <dbReference type="NCBI Taxonomy" id="1278479"/>
    <lineage>
        <taxon>Viruses</taxon>
        <taxon>Duplodnaviria</taxon>
        <taxon>Heunggongvirae</taxon>
        <taxon>Uroviricota</taxon>
        <taxon>Caudoviricetes</taxon>
        <taxon>Pantevenvirales</taxon>
        <taxon>Kyanoviridae</taxon>
        <taxon>Bristolvirus</taxon>
        <taxon>Bristolvirus rhodeisland</taxon>
    </lineage>
</organism>
<dbReference type="Pfam" id="PF00154">
    <property type="entry name" value="RecA_N"/>
    <property type="match status" value="1"/>
</dbReference>
<dbReference type="GO" id="GO:0006281">
    <property type="term" value="P:DNA repair"/>
    <property type="evidence" value="ECO:0007669"/>
    <property type="project" value="InterPro"/>
</dbReference>
<dbReference type="InterPro" id="IPR013765">
    <property type="entry name" value="DNA_recomb/repair_RecA"/>
</dbReference>
<evidence type="ECO:0000256" key="4">
    <source>
        <dbReference type="ARBA" id="ARBA00023172"/>
    </source>
</evidence>
<sequence>MGFLDTVVKDSKNEYASFVSEGIAAGDVESFVDTGSYIFNALVSGSIFGGIPSNKITALAGESGTGKTFFCLSVVRNFLDTDPDAGVIYFETESAISKQMIESRGIDSKRMVIFPVNTIEEFRTQAVRIVDKYMEQPKDERKPLMFVLDSLGMLATNKEVEDASNDKNVRDMTKAQLVKSVFRILTLKIGKANIPLLVTNHTYDVVGAYVPTKEMGGGSGLKYSASTIVYLGKKKEKDGTTLVGNIIRCEAKKSRLTREGSKVETRLFFDERGLERYYGMLELGERAGLWVNRAGRYEVNGKKIYGKQILASPEEYFTPEVLDILDKQAQKEFLYGAADDDGEIGTDNFEESSSQ</sequence>
<feature type="domain" description="RecA family profile 1" evidence="5">
    <location>
        <begin position="28"/>
        <end position="202"/>
    </location>
</feature>
<dbReference type="KEGG" id="vg:29122664"/>
<evidence type="ECO:0000256" key="1">
    <source>
        <dbReference type="ARBA" id="ARBA00009391"/>
    </source>
</evidence>
<evidence type="ECO:0000313" key="6">
    <source>
        <dbReference type="EMBL" id="AMO43171.1"/>
    </source>
</evidence>
<dbReference type="InterPro" id="IPR027417">
    <property type="entry name" value="P-loop_NTPase"/>
</dbReference>